<dbReference type="EMBL" id="JAZHXI010000001">
    <property type="protein sequence ID" value="KAL2075771.1"/>
    <property type="molecule type" value="Genomic_DNA"/>
</dbReference>
<evidence type="ECO:0000313" key="3">
    <source>
        <dbReference type="EMBL" id="KAL2075771.1"/>
    </source>
</evidence>
<organism evidence="3 4">
    <name type="scientific">Oculimacula yallundae</name>
    <dbReference type="NCBI Taxonomy" id="86028"/>
    <lineage>
        <taxon>Eukaryota</taxon>
        <taxon>Fungi</taxon>
        <taxon>Dikarya</taxon>
        <taxon>Ascomycota</taxon>
        <taxon>Pezizomycotina</taxon>
        <taxon>Leotiomycetes</taxon>
        <taxon>Helotiales</taxon>
        <taxon>Ploettnerulaceae</taxon>
        <taxon>Oculimacula</taxon>
    </lineage>
</organism>
<feature type="compositionally biased region" description="Basic residues" evidence="1">
    <location>
        <begin position="41"/>
        <end position="57"/>
    </location>
</feature>
<keyword evidence="2" id="KW-0732">Signal</keyword>
<proteinExistence type="predicted"/>
<evidence type="ECO:0000256" key="2">
    <source>
        <dbReference type="SAM" id="SignalP"/>
    </source>
</evidence>
<evidence type="ECO:0000256" key="1">
    <source>
        <dbReference type="SAM" id="MobiDB-lite"/>
    </source>
</evidence>
<keyword evidence="4" id="KW-1185">Reference proteome</keyword>
<feature type="compositionally biased region" description="Basic and acidic residues" evidence="1">
    <location>
        <begin position="77"/>
        <end position="106"/>
    </location>
</feature>
<feature type="signal peptide" evidence="2">
    <location>
        <begin position="1"/>
        <end position="26"/>
    </location>
</feature>
<reference evidence="3 4" key="1">
    <citation type="journal article" date="2024" name="Commun. Biol.">
        <title>Comparative genomic analysis of thermophilic fungi reveals convergent evolutionary adaptations and gene losses.</title>
        <authorList>
            <person name="Steindorff A.S."/>
            <person name="Aguilar-Pontes M.V."/>
            <person name="Robinson A.J."/>
            <person name="Andreopoulos B."/>
            <person name="LaButti K."/>
            <person name="Kuo A."/>
            <person name="Mondo S."/>
            <person name="Riley R."/>
            <person name="Otillar R."/>
            <person name="Haridas S."/>
            <person name="Lipzen A."/>
            <person name="Grimwood J."/>
            <person name="Schmutz J."/>
            <person name="Clum A."/>
            <person name="Reid I.D."/>
            <person name="Moisan M.C."/>
            <person name="Butler G."/>
            <person name="Nguyen T.T.M."/>
            <person name="Dewar K."/>
            <person name="Conant G."/>
            <person name="Drula E."/>
            <person name="Henrissat B."/>
            <person name="Hansel C."/>
            <person name="Singer S."/>
            <person name="Hutchinson M.I."/>
            <person name="de Vries R.P."/>
            <person name="Natvig D.O."/>
            <person name="Powell A.J."/>
            <person name="Tsang A."/>
            <person name="Grigoriev I.V."/>
        </authorList>
    </citation>
    <scope>NUCLEOTIDE SEQUENCE [LARGE SCALE GENOMIC DNA]</scope>
    <source>
        <strain evidence="3 4">CBS 494.80</strain>
    </source>
</reference>
<sequence length="116" mass="13225">MAVGANTVLHIVQILGVFFCAHHLWPKGVTYGNQEDWEKSYRKRHAHGSSSKSKSKSGRGNGGNAGNENGRRGGGGRSDRSYYEERPQEYERRPRQYEASEFEQRPRHARQGSSRY</sequence>
<dbReference type="Proteomes" id="UP001595075">
    <property type="component" value="Unassembled WGS sequence"/>
</dbReference>
<comment type="caution">
    <text evidence="3">The sequence shown here is derived from an EMBL/GenBank/DDBJ whole genome shotgun (WGS) entry which is preliminary data.</text>
</comment>
<feature type="region of interest" description="Disordered" evidence="1">
    <location>
        <begin position="39"/>
        <end position="116"/>
    </location>
</feature>
<evidence type="ECO:0008006" key="5">
    <source>
        <dbReference type="Google" id="ProtNLM"/>
    </source>
</evidence>
<accession>A0ABR4D1Y0</accession>
<feature type="chain" id="PRO_5046577760" description="Secreted protein" evidence="2">
    <location>
        <begin position="27"/>
        <end position="116"/>
    </location>
</feature>
<name>A0ABR4D1Y0_9HELO</name>
<protein>
    <recommendedName>
        <fullName evidence="5">Secreted protein</fullName>
    </recommendedName>
</protein>
<evidence type="ECO:0000313" key="4">
    <source>
        <dbReference type="Proteomes" id="UP001595075"/>
    </source>
</evidence>
<gene>
    <name evidence="3" type="ORF">VTL71DRAFT_714</name>
</gene>